<organism evidence="7 8">
    <name type="scientific">Lachancea nothofagi CBS 11611</name>
    <dbReference type="NCBI Taxonomy" id="1266666"/>
    <lineage>
        <taxon>Eukaryota</taxon>
        <taxon>Fungi</taxon>
        <taxon>Dikarya</taxon>
        <taxon>Ascomycota</taxon>
        <taxon>Saccharomycotina</taxon>
        <taxon>Saccharomycetes</taxon>
        <taxon>Saccharomycetales</taxon>
        <taxon>Saccharomycetaceae</taxon>
        <taxon>Lachancea</taxon>
    </lineage>
</organism>
<comment type="similarity">
    <text evidence="2">Belongs to the PER33/POM33 family.</text>
</comment>
<evidence type="ECO:0000313" key="7">
    <source>
        <dbReference type="EMBL" id="SCU90729.1"/>
    </source>
</evidence>
<evidence type="ECO:0000256" key="4">
    <source>
        <dbReference type="ARBA" id="ARBA00022989"/>
    </source>
</evidence>
<keyword evidence="4 6" id="KW-1133">Transmembrane helix</keyword>
<dbReference type="GO" id="GO:0061024">
    <property type="term" value="P:membrane organization"/>
    <property type="evidence" value="ECO:0007669"/>
    <property type="project" value="TreeGrafter"/>
</dbReference>
<reference evidence="8" key="1">
    <citation type="submission" date="2016-03" db="EMBL/GenBank/DDBJ databases">
        <authorList>
            <person name="Devillers Hugo."/>
        </authorList>
    </citation>
    <scope>NUCLEOTIDE SEQUENCE [LARGE SCALE GENOMIC DNA]</scope>
</reference>
<dbReference type="OrthoDB" id="5581259at2759"/>
<gene>
    <name evidence="7" type="ORF">LANO_0D09758G</name>
</gene>
<feature type="transmembrane region" description="Helical" evidence="6">
    <location>
        <begin position="123"/>
        <end position="149"/>
    </location>
</feature>
<dbReference type="Proteomes" id="UP000189911">
    <property type="component" value="Chromosome D"/>
</dbReference>
<feature type="transmembrane region" description="Helical" evidence="6">
    <location>
        <begin position="206"/>
        <end position="224"/>
    </location>
</feature>
<sequence>MAVQKIIRKKSKAKVDPLARQKVVWTIGHCLTLGLGVIYALFYLYQCLTSYRYRSWKTLFLIAKPPHNKPTTWSRWLWRLMPQLTYRLSLVGVLASHAVTSYQNWSTLNPSWYDLLSKENFQSILIATLWLFSRASLFKLVPFVLISFLHLTVKDHTENAQEVEEEKSKDVKPADTTATILHIIAYSELIVAVALIFDTLTLRDGTAGFVLVLYMSVYWLRLNFSPYAQETLLRLVLKADKNVPPKYEPQWKEVKQFLYLRMGESWKRQNSVKTN</sequence>
<dbReference type="GO" id="GO:0071786">
    <property type="term" value="P:endoplasmic reticulum tubular network organization"/>
    <property type="evidence" value="ECO:0007669"/>
    <property type="project" value="TreeGrafter"/>
</dbReference>
<dbReference type="PANTHER" id="PTHR12703">
    <property type="entry name" value="TRANSMEMBRANE PROTEIN 33"/>
    <property type="match status" value="1"/>
</dbReference>
<dbReference type="GO" id="GO:0016020">
    <property type="term" value="C:membrane"/>
    <property type="evidence" value="ECO:0007669"/>
    <property type="project" value="UniProtKB-SubCell"/>
</dbReference>
<keyword evidence="3 6" id="KW-0812">Transmembrane</keyword>
<evidence type="ECO:0000256" key="2">
    <source>
        <dbReference type="ARBA" id="ARBA00007322"/>
    </source>
</evidence>
<feature type="transmembrane region" description="Helical" evidence="6">
    <location>
        <begin position="23"/>
        <end position="45"/>
    </location>
</feature>
<evidence type="ECO:0000256" key="1">
    <source>
        <dbReference type="ARBA" id="ARBA00004141"/>
    </source>
</evidence>
<protein>
    <submittedName>
        <fullName evidence="7">LANO_0D09758g1_1</fullName>
    </submittedName>
</protein>
<evidence type="ECO:0000256" key="5">
    <source>
        <dbReference type="ARBA" id="ARBA00023136"/>
    </source>
</evidence>
<accession>A0A1G4JJT4</accession>
<proteinExistence type="inferred from homology"/>
<keyword evidence="8" id="KW-1185">Reference proteome</keyword>
<dbReference type="PANTHER" id="PTHR12703:SF3">
    <property type="entry name" value="ABR032WP"/>
    <property type="match status" value="1"/>
</dbReference>
<dbReference type="EMBL" id="LT598448">
    <property type="protein sequence ID" value="SCU90729.1"/>
    <property type="molecule type" value="Genomic_DNA"/>
</dbReference>
<dbReference type="InterPro" id="IPR051645">
    <property type="entry name" value="PER33/POM33_regulator"/>
</dbReference>
<dbReference type="GO" id="GO:0005783">
    <property type="term" value="C:endoplasmic reticulum"/>
    <property type="evidence" value="ECO:0007669"/>
    <property type="project" value="TreeGrafter"/>
</dbReference>
<evidence type="ECO:0000256" key="6">
    <source>
        <dbReference type="SAM" id="Phobius"/>
    </source>
</evidence>
<evidence type="ECO:0000313" key="8">
    <source>
        <dbReference type="Proteomes" id="UP000189911"/>
    </source>
</evidence>
<evidence type="ECO:0000256" key="3">
    <source>
        <dbReference type="ARBA" id="ARBA00022692"/>
    </source>
</evidence>
<comment type="subcellular location">
    <subcellularLocation>
        <location evidence="1">Membrane</location>
        <topology evidence="1">Multi-pass membrane protein</topology>
    </subcellularLocation>
</comment>
<dbReference type="Pfam" id="PF03661">
    <property type="entry name" value="TMEM33_Pom33"/>
    <property type="match status" value="1"/>
</dbReference>
<keyword evidence="5 6" id="KW-0472">Membrane</keyword>
<feature type="transmembrane region" description="Helical" evidence="6">
    <location>
        <begin position="179"/>
        <end position="200"/>
    </location>
</feature>
<dbReference type="AlphaFoldDB" id="A0A1G4JJT4"/>
<name>A0A1G4JJT4_9SACH</name>
<dbReference type="InterPro" id="IPR005344">
    <property type="entry name" value="TMEM33/Pom33"/>
</dbReference>